<evidence type="ECO:0000313" key="3">
    <source>
        <dbReference type="Proteomes" id="UP000054197"/>
    </source>
</evidence>
<comment type="caution">
    <text evidence="2">The sequence shown here is derived from an EMBL/GenBank/DDBJ whole genome shotgun (WGS) entry which is preliminary data.</text>
</comment>
<dbReference type="Gene3D" id="1.10.3670.10">
    <property type="entry name" value="Putative xylanase like domain"/>
    <property type="match status" value="1"/>
</dbReference>
<proteinExistence type="predicted"/>
<evidence type="ECO:0000256" key="1">
    <source>
        <dbReference type="SAM" id="SignalP"/>
    </source>
</evidence>
<dbReference type="Pfam" id="PF07313">
    <property type="entry name" value="AmiA-like"/>
    <property type="match status" value="1"/>
</dbReference>
<dbReference type="InterPro" id="IPR038765">
    <property type="entry name" value="Papain-like_cys_pep_sf"/>
</dbReference>
<accession>A0A0W0I3J2</accession>
<dbReference type="SUPFAM" id="SSF54001">
    <property type="entry name" value="Cysteine proteinases"/>
    <property type="match status" value="1"/>
</dbReference>
<dbReference type="AlphaFoldDB" id="A0A0W0I3J2"/>
<dbReference type="Proteomes" id="UP000054197">
    <property type="component" value="Unassembled WGS sequence"/>
</dbReference>
<reference evidence="2 3" key="1">
    <citation type="submission" date="2015-09" db="EMBL/GenBank/DDBJ databases">
        <title>Genome sequence of ICMP 11288.</title>
        <authorList>
            <person name="Visnovsky S."/>
            <person name="Lu A."/>
            <person name="Panda P."/>
            <person name="Pitman A."/>
        </authorList>
    </citation>
    <scope>NUCLEOTIDE SEQUENCE [LARGE SCALE GENOMIC DNA]</scope>
    <source>
        <strain evidence="2 3">ICMP 11288</strain>
    </source>
</reference>
<protein>
    <recommendedName>
        <fullName evidence="4">DUF1460 domain-containing protein</fullName>
    </recommendedName>
</protein>
<dbReference type="PROSITE" id="PS51257">
    <property type="entry name" value="PROKAR_LIPOPROTEIN"/>
    <property type="match status" value="1"/>
</dbReference>
<keyword evidence="1" id="KW-0732">Signal</keyword>
<dbReference type="EMBL" id="LKEF01000011">
    <property type="protein sequence ID" value="KTB67394.1"/>
    <property type="molecule type" value="Genomic_DNA"/>
</dbReference>
<feature type="signal peptide" evidence="1">
    <location>
        <begin position="1"/>
        <end position="22"/>
    </location>
</feature>
<name>A0A0W0I3J2_PSEFL</name>
<evidence type="ECO:0000313" key="2">
    <source>
        <dbReference type="EMBL" id="KTB67394.1"/>
    </source>
</evidence>
<sequence>MRTPYVFILMSMLLAGCGSSGAATGSHAFERQQNAPLTLDAPLDPYTVEKLNAILHERPNYRLLPAGQQIGLISEAFLGTPYVANKLQGSLSTPEQLVVDFRGLDCFTYLDYVEALRQSAAQPDFMKNLLRTRYVDGDLDFLSRKHFYTDWAYSGTYKPAQDITAQLSAHAVRREKRLNQKADGSAYLPGLPVVQRTVTYIPAGFIDKTVINRLHEGDFIGIYTPLAGLDVTHVGFFIMTDKGPVLRNASSHSGSQKVVDSPFLAYVANTPGIVVLRAKE</sequence>
<dbReference type="Gene3D" id="2.30.260.10">
    <property type="entry name" value="putative xylanase like domain"/>
    <property type="match status" value="1"/>
</dbReference>
<dbReference type="InterPro" id="IPR010846">
    <property type="entry name" value="AmiA-like"/>
</dbReference>
<gene>
    <name evidence="2" type="ORF">AO063_22075</name>
</gene>
<organism evidence="2 3">
    <name type="scientific">Pseudomonas fluorescens ICMP 11288</name>
    <dbReference type="NCBI Taxonomy" id="1198309"/>
    <lineage>
        <taxon>Bacteria</taxon>
        <taxon>Pseudomonadati</taxon>
        <taxon>Pseudomonadota</taxon>
        <taxon>Gammaproteobacteria</taxon>
        <taxon>Pseudomonadales</taxon>
        <taxon>Pseudomonadaceae</taxon>
        <taxon>Pseudomonas</taxon>
    </lineage>
</organism>
<feature type="chain" id="PRO_5006904250" description="DUF1460 domain-containing protein" evidence="1">
    <location>
        <begin position="23"/>
        <end position="280"/>
    </location>
</feature>
<evidence type="ECO:0008006" key="4">
    <source>
        <dbReference type="Google" id="ProtNLM"/>
    </source>
</evidence>
<dbReference type="RefSeq" id="WP_058419699.1">
    <property type="nucleotide sequence ID" value="NZ_LKEF01000011.1"/>
</dbReference>